<comment type="similarity">
    <text evidence="1">Belongs to the phage portal family. PBSX subfamily.</text>
</comment>
<comment type="caution">
    <text evidence="2">The sequence shown here is derived from an EMBL/GenBank/DDBJ whole genome shotgun (WGS) entry which is preliminary data.</text>
</comment>
<gene>
    <name evidence="2" type="ORF">SDC9_158949</name>
</gene>
<evidence type="ECO:0000313" key="2">
    <source>
        <dbReference type="EMBL" id="MPN11645.1"/>
    </source>
</evidence>
<reference evidence="2" key="1">
    <citation type="submission" date="2019-08" db="EMBL/GenBank/DDBJ databases">
        <authorList>
            <person name="Kucharzyk K."/>
            <person name="Murdoch R.W."/>
            <person name="Higgins S."/>
            <person name="Loffler F."/>
        </authorList>
    </citation>
    <scope>NUCLEOTIDE SEQUENCE</scope>
</reference>
<dbReference type="NCBIfam" id="TIGR01540">
    <property type="entry name" value="portal_PBSX"/>
    <property type="match status" value="1"/>
</dbReference>
<evidence type="ECO:0008006" key="3">
    <source>
        <dbReference type="Google" id="ProtNLM"/>
    </source>
</evidence>
<dbReference type="InterPro" id="IPR006430">
    <property type="entry name" value="Phage_portal_PBSX"/>
</dbReference>
<organism evidence="2">
    <name type="scientific">bioreactor metagenome</name>
    <dbReference type="NCBI Taxonomy" id="1076179"/>
    <lineage>
        <taxon>unclassified sequences</taxon>
        <taxon>metagenomes</taxon>
        <taxon>ecological metagenomes</taxon>
    </lineage>
</organism>
<dbReference type="EMBL" id="VSSQ01057878">
    <property type="protein sequence ID" value="MPN11645.1"/>
    <property type="molecule type" value="Genomic_DNA"/>
</dbReference>
<dbReference type="AlphaFoldDB" id="A0A645FBA2"/>
<protein>
    <recommendedName>
        <fullName evidence="3">Phage portal protein</fullName>
    </recommendedName>
</protein>
<dbReference type="Pfam" id="PF04860">
    <property type="entry name" value="Phage_portal"/>
    <property type="match status" value="1"/>
</dbReference>
<proteinExistence type="inferred from homology"/>
<accession>A0A645FBA2</accession>
<sequence length="282" mass="31412">MRRANGHHGSCILLRRNFVANAYQGGALSAQDFNRAATDYLSFGNAYLERIRNGFGQLTGAVHIPGINMRVLSGGRGFRRLLSGGRYIDFAPDEIFHIKEYDEVQQIYGLPDWLGGMQSALLNQEATLFRRRYYVNGAHLGYILYTNDPKMSPGTKTALEQKFREGKGVGNFKSSYIHIPGGTEKAIQIIPIGDISQKDEFANVKSISANDVLTAHRVPPVLMGIVPQGTTSLGDPEKFEGVYKRTEVRAVCLNFMAINDELPPKLRLKFNFNEESPAKPEK</sequence>
<evidence type="ECO:0000256" key="1">
    <source>
        <dbReference type="ARBA" id="ARBA00006799"/>
    </source>
</evidence>
<dbReference type="InterPro" id="IPR006944">
    <property type="entry name" value="Phage/GTA_portal"/>
</dbReference>
<name>A0A645FBA2_9ZZZZ</name>